<evidence type="ECO:0000256" key="6">
    <source>
        <dbReference type="SAM" id="MobiDB-lite"/>
    </source>
</evidence>
<proteinExistence type="inferred from homology"/>
<evidence type="ECO:0000256" key="2">
    <source>
        <dbReference type="ARBA" id="ARBA00022692"/>
    </source>
</evidence>
<dbReference type="InterPro" id="IPR031627">
    <property type="entry name" value="PDZK1IP1/SMIM24"/>
</dbReference>
<feature type="non-terminal residue" evidence="8">
    <location>
        <position position="66"/>
    </location>
</feature>
<comment type="caution">
    <text evidence="8">The sequence shown here is derived from an EMBL/GenBank/DDBJ whole genome shotgun (WGS) entry which is preliminary data.</text>
</comment>
<evidence type="ECO:0000313" key="8">
    <source>
        <dbReference type="EMBL" id="NXI48669.1"/>
    </source>
</evidence>
<keyword evidence="9" id="KW-1185">Reference proteome</keyword>
<feature type="transmembrane region" description="Helical" evidence="7">
    <location>
        <begin position="12"/>
        <end position="31"/>
    </location>
</feature>
<dbReference type="PANTHER" id="PTHR15296:SF2">
    <property type="entry name" value="SMALL INTEGRAL MEMBRANE PROTEIN 24"/>
    <property type="match status" value="1"/>
</dbReference>
<keyword evidence="3 7" id="KW-1133">Transmembrane helix</keyword>
<evidence type="ECO:0000256" key="5">
    <source>
        <dbReference type="ARBA" id="ARBA00049650"/>
    </source>
</evidence>
<evidence type="ECO:0000256" key="3">
    <source>
        <dbReference type="ARBA" id="ARBA00022989"/>
    </source>
</evidence>
<dbReference type="AlphaFoldDB" id="A0A7K9TJH9"/>
<dbReference type="GO" id="GO:0016020">
    <property type="term" value="C:membrane"/>
    <property type="evidence" value="ECO:0007669"/>
    <property type="project" value="UniProtKB-SubCell"/>
</dbReference>
<dbReference type="EMBL" id="VWZX01019966">
    <property type="protein sequence ID" value="NXI48669.1"/>
    <property type="molecule type" value="Genomic_DNA"/>
</dbReference>
<comment type="subcellular location">
    <subcellularLocation>
        <location evidence="1">Membrane</location>
        <topology evidence="1">Single-pass membrane protein</topology>
    </subcellularLocation>
</comment>
<dbReference type="Pfam" id="PF15807">
    <property type="entry name" value="MAP17"/>
    <property type="match status" value="1"/>
</dbReference>
<evidence type="ECO:0000256" key="1">
    <source>
        <dbReference type="ARBA" id="ARBA00004167"/>
    </source>
</evidence>
<evidence type="ECO:0000256" key="7">
    <source>
        <dbReference type="SAM" id="Phobius"/>
    </source>
</evidence>
<dbReference type="Proteomes" id="UP000566440">
    <property type="component" value="Unassembled WGS sequence"/>
</dbReference>
<protein>
    <submittedName>
        <fullName evidence="8">SIM24 protein</fullName>
    </submittedName>
</protein>
<sequence length="66" mass="7331">AGTGPKELQPWLIGLTAVVVFLFIVFVLLLINRLWQIRMRRKQGGLQETQGTERYHDPGAAGLAQG</sequence>
<comment type="similarity">
    <text evidence="5">Belongs to the PDZK1-interacting protein 1/SMIM24 family.</text>
</comment>
<feature type="region of interest" description="Disordered" evidence="6">
    <location>
        <begin position="43"/>
        <end position="66"/>
    </location>
</feature>
<feature type="non-terminal residue" evidence="8">
    <location>
        <position position="1"/>
    </location>
</feature>
<gene>
    <name evidence="8" type="primary">Smim24</name>
    <name evidence="8" type="ORF">GALDEA_R15594</name>
</gene>
<organism evidence="8 9">
    <name type="scientific">Galbula dea</name>
    <dbReference type="NCBI Taxonomy" id="1109041"/>
    <lineage>
        <taxon>Eukaryota</taxon>
        <taxon>Metazoa</taxon>
        <taxon>Chordata</taxon>
        <taxon>Craniata</taxon>
        <taxon>Vertebrata</taxon>
        <taxon>Euteleostomi</taxon>
        <taxon>Archelosauria</taxon>
        <taxon>Archosauria</taxon>
        <taxon>Dinosauria</taxon>
        <taxon>Saurischia</taxon>
        <taxon>Theropoda</taxon>
        <taxon>Coelurosauria</taxon>
        <taxon>Aves</taxon>
        <taxon>Neognathae</taxon>
        <taxon>Neoaves</taxon>
        <taxon>Telluraves</taxon>
        <taxon>Coraciimorphae</taxon>
        <taxon>Piciformes</taxon>
        <taxon>Galbulidae</taxon>
        <taxon>Galbula</taxon>
    </lineage>
</organism>
<keyword evidence="2 7" id="KW-0812">Transmembrane</keyword>
<evidence type="ECO:0000313" key="9">
    <source>
        <dbReference type="Proteomes" id="UP000566440"/>
    </source>
</evidence>
<name>A0A7K9TJH9_9PICI</name>
<keyword evidence="4 7" id="KW-0472">Membrane</keyword>
<evidence type="ECO:0000256" key="4">
    <source>
        <dbReference type="ARBA" id="ARBA00023136"/>
    </source>
</evidence>
<dbReference type="PANTHER" id="PTHR15296">
    <property type="entry name" value="MEMBRANE-ASSOCIATED PROTEIN MAP17"/>
    <property type="match status" value="1"/>
</dbReference>
<accession>A0A7K9TJH9</accession>
<dbReference type="OrthoDB" id="9215364at2759"/>
<reference evidence="8 9" key="1">
    <citation type="submission" date="2019-09" db="EMBL/GenBank/DDBJ databases">
        <title>Bird 10,000 Genomes (B10K) Project - Family phase.</title>
        <authorList>
            <person name="Zhang G."/>
        </authorList>
    </citation>
    <scope>NUCLEOTIDE SEQUENCE [LARGE SCALE GENOMIC DNA]</scope>
    <source>
        <strain evidence="8">B10K-DU-001-62</strain>
        <tissue evidence="8">Muscle</tissue>
    </source>
</reference>